<dbReference type="Pfam" id="PF02458">
    <property type="entry name" value="Transferase"/>
    <property type="match status" value="1"/>
</dbReference>
<comment type="similarity">
    <text evidence="1">Belongs to the plant acyltransferase family.</text>
</comment>
<dbReference type="Gene3D" id="3.30.559.10">
    <property type="entry name" value="Chloramphenicol acetyltransferase-like domain"/>
    <property type="match status" value="2"/>
</dbReference>
<evidence type="ECO:0000313" key="4">
    <source>
        <dbReference type="Proteomes" id="UP000030645"/>
    </source>
</evidence>
<dbReference type="InterPro" id="IPR050898">
    <property type="entry name" value="Plant_acyltransferase"/>
</dbReference>
<protein>
    <submittedName>
        <fullName evidence="3">Benzyl alcohol O-benzoyltransferase</fullName>
    </submittedName>
</protein>
<dbReference type="Proteomes" id="UP000030645">
    <property type="component" value="Unassembled WGS sequence"/>
</dbReference>
<keyword evidence="4" id="KW-1185">Reference proteome</keyword>
<evidence type="ECO:0000256" key="1">
    <source>
        <dbReference type="ARBA" id="ARBA00009861"/>
    </source>
</evidence>
<keyword evidence="2 3" id="KW-0808">Transferase</keyword>
<accession>W9STV1</accession>
<proteinExistence type="inferred from homology"/>
<dbReference type="STRING" id="981085.W9STV1"/>
<organism evidence="3 4">
    <name type="scientific">Morus notabilis</name>
    <dbReference type="NCBI Taxonomy" id="981085"/>
    <lineage>
        <taxon>Eukaryota</taxon>
        <taxon>Viridiplantae</taxon>
        <taxon>Streptophyta</taxon>
        <taxon>Embryophyta</taxon>
        <taxon>Tracheophyta</taxon>
        <taxon>Spermatophyta</taxon>
        <taxon>Magnoliopsida</taxon>
        <taxon>eudicotyledons</taxon>
        <taxon>Gunneridae</taxon>
        <taxon>Pentapetalae</taxon>
        <taxon>rosids</taxon>
        <taxon>fabids</taxon>
        <taxon>Rosales</taxon>
        <taxon>Moraceae</taxon>
        <taxon>Moreae</taxon>
        <taxon>Morus</taxon>
    </lineage>
</organism>
<dbReference type="InterPro" id="IPR023213">
    <property type="entry name" value="CAT-like_dom_sf"/>
</dbReference>
<name>W9STV1_9ROSA</name>
<reference evidence="4" key="1">
    <citation type="submission" date="2013-01" db="EMBL/GenBank/DDBJ databases">
        <title>Draft Genome Sequence of a Mulberry Tree, Morus notabilis C.K. Schneid.</title>
        <authorList>
            <person name="He N."/>
            <person name="Zhao S."/>
        </authorList>
    </citation>
    <scope>NUCLEOTIDE SEQUENCE</scope>
</reference>
<dbReference type="GO" id="GO:0009836">
    <property type="term" value="P:fruit ripening, climacteric"/>
    <property type="evidence" value="ECO:0007669"/>
    <property type="project" value="UniProtKB-ARBA"/>
</dbReference>
<dbReference type="AlphaFoldDB" id="W9STV1"/>
<dbReference type="GO" id="GO:0016740">
    <property type="term" value="F:transferase activity"/>
    <property type="evidence" value="ECO:0007669"/>
    <property type="project" value="UniProtKB-KW"/>
</dbReference>
<dbReference type="EMBL" id="KE346101">
    <property type="protein sequence ID" value="EXC26221.1"/>
    <property type="molecule type" value="Genomic_DNA"/>
</dbReference>
<evidence type="ECO:0000313" key="3">
    <source>
        <dbReference type="EMBL" id="EXC26221.1"/>
    </source>
</evidence>
<dbReference type="PANTHER" id="PTHR31147:SF66">
    <property type="entry name" value="OS05G0315700 PROTEIN"/>
    <property type="match status" value="1"/>
</dbReference>
<evidence type="ECO:0000256" key="2">
    <source>
        <dbReference type="ARBA" id="ARBA00022679"/>
    </source>
</evidence>
<sequence>MALSPCSSLTIKVDRYEPVLVKPSKPTPKEIKLLSDIDDQEGLRFHVPVIFFYKNNNNPSVKLGQDPNRVIREALGRALVYYYPFAGRLREGSNGKLMVDCTGEGVLFVAAKADVGFDQLGDAIRPPSPFLDQFLYNVPGSDGILGCPLLLIQVTQLKCEGFVLAVRVNHTMCDAFGLVQFLNTIAEMARGINIPSIPPVWQREILNARNPPRINYPHQEFHEVPTNSKGPNMIMDPNDVVQSSFFFSSNQIRNMKKRLPKHLQNCSRFDLITACLWKCRTIALELDPKEIVLVSCIVRLRGNNNAKNLSLPLGYYGNAFAYPAVVLKPRVLCESSLGHVVELVKKAKAEMSEDYIKSVADLMVTRGRPLHAVSGNYFVSDNTRVGYGEIDFGWGLPVFGGPAKALSFISFYVEYEEKGEKGVVVPICLPTVRAMDRFEQELKKMIDIHEEKSSTTSLVWLHGPCVRRVRTPVAMFPPRHGRAGSGERGQSFA</sequence>
<dbReference type="eggNOG" id="ENOG502QUSI">
    <property type="taxonomic scope" value="Eukaryota"/>
</dbReference>
<gene>
    <name evidence="3" type="ORF">L484_022789</name>
</gene>
<dbReference type="PANTHER" id="PTHR31147">
    <property type="entry name" value="ACYL TRANSFERASE 4"/>
    <property type="match status" value="1"/>
</dbReference>